<proteinExistence type="predicted"/>
<dbReference type="AlphaFoldDB" id="A0A212K3H1"/>
<accession>A0A212K3H1</accession>
<feature type="region of interest" description="Disordered" evidence="1">
    <location>
        <begin position="44"/>
        <end position="79"/>
    </location>
</feature>
<gene>
    <name evidence="2" type="ORF">KM92DES2_12137</name>
</gene>
<sequence length="146" mass="15291">MVGRPLRKKYLYWRVTSAIALSGMFLSTCPVVLSAAVSLAVSGGEVSSSGTDIDNPPPESPPCREAQPPASSRQQTTARKNSLAIADPFLFDAATIVPSPFAAPGLPSAGKMRTQPPRAVCSFPVRDATAWTAKSPHTCATAQHIA</sequence>
<feature type="compositionally biased region" description="Polar residues" evidence="1">
    <location>
        <begin position="69"/>
        <end position="79"/>
    </location>
</feature>
<reference evidence="2" key="1">
    <citation type="submission" date="2016-04" db="EMBL/GenBank/DDBJ databases">
        <authorList>
            <person name="Evans L.H."/>
            <person name="Alamgir A."/>
            <person name="Owens N."/>
            <person name="Weber N.D."/>
            <person name="Virtaneva K."/>
            <person name="Barbian K."/>
            <person name="Babar A."/>
            <person name="Rosenke K."/>
        </authorList>
    </citation>
    <scope>NUCLEOTIDE SEQUENCE</scope>
    <source>
        <strain evidence="2">92-2</strain>
    </source>
</reference>
<protein>
    <submittedName>
        <fullName evidence="2">Uncharacterized protein</fullName>
    </submittedName>
</protein>
<dbReference type="EMBL" id="FLUP01000001">
    <property type="protein sequence ID" value="SBW06075.1"/>
    <property type="molecule type" value="Genomic_DNA"/>
</dbReference>
<evidence type="ECO:0000256" key="1">
    <source>
        <dbReference type="SAM" id="MobiDB-lite"/>
    </source>
</evidence>
<organism evidence="2">
    <name type="scientific">uncultured Desulfovibrio sp</name>
    <dbReference type="NCBI Taxonomy" id="167968"/>
    <lineage>
        <taxon>Bacteria</taxon>
        <taxon>Pseudomonadati</taxon>
        <taxon>Thermodesulfobacteriota</taxon>
        <taxon>Desulfovibrionia</taxon>
        <taxon>Desulfovibrionales</taxon>
        <taxon>Desulfovibrionaceae</taxon>
        <taxon>Desulfovibrio</taxon>
        <taxon>environmental samples</taxon>
    </lineage>
</organism>
<name>A0A212K3H1_9BACT</name>
<evidence type="ECO:0000313" key="2">
    <source>
        <dbReference type="EMBL" id="SBW06075.1"/>
    </source>
</evidence>